<keyword evidence="6 7" id="KW-0472">Membrane</keyword>
<feature type="transmembrane region" description="Helical" evidence="7">
    <location>
        <begin position="14"/>
        <end position="34"/>
    </location>
</feature>
<reference evidence="9" key="1">
    <citation type="submission" date="2020-02" db="EMBL/GenBank/DDBJ databases">
        <authorList>
            <person name="Meier V. D."/>
        </authorList>
    </citation>
    <scope>NUCLEOTIDE SEQUENCE</scope>
    <source>
        <strain evidence="9">AVDCRST_MAG93</strain>
    </source>
</reference>
<dbReference type="PANTHER" id="PTHR32309">
    <property type="entry name" value="TYROSINE-PROTEIN KINASE"/>
    <property type="match status" value="1"/>
</dbReference>
<evidence type="ECO:0000256" key="3">
    <source>
        <dbReference type="ARBA" id="ARBA00022475"/>
    </source>
</evidence>
<keyword evidence="4 7" id="KW-0812">Transmembrane</keyword>
<proteinExistence type="inferred from homology"/>
<feature type="domain" description="Polysaccharide chain length determinant N-terminal" evidence="8">
    <location>
        <begin position="2"/>
        <end position="63"/>
    </location>
</feature>
<evidence type="ECO:0000256" key="4">
    <source>
        <dbReference type="ARBA" id="ARBA00022692"/>
    </source>
</evidence>
<evidence type="ECO:0000256" key="6">
    <source>
        <dbReference type="ARBA" id="ARBA00023136"/>
    </source>
</evidence>
<comment type="similarity">
    <text evidence="2">Belongs to the CpsC/CapA family.</text>
</comment>
<dbReference type="InterPro" id="IPR050445">
    <property type="entry name" value="Bact_polysacc_biosynth/exp"/>
</dbReference>
<evidence type="ECO:0000256" key="5">
    <source>
        <dbReference type="ARBA" id="ARBA00022989"/>
    </source>
</evidence>
<accession>A0A6J4MUX0</accession>
<evidence type="ECO:0000256" key="2">
    <source>
        <dbReference type="ARBA" id="ARBA00006683"/>
    </source>
</evidence>
<feature type="transmembrane region" description="Helical" evidence="7">
    <location>
        <begin position="173"/>
        <end position="191"/>
    </location>
</feature>
<dbReference type="GO" id="GO:0005886">
    <property type="term" value="C:plasma membrane"/>
    <property type="evidence" value="ECO:0007669"/>
    <property type="project" value="UniProtKB-SubCell"/>
</dbReference>
<dbReference type="GO" id="GO:0004713">
    <property type="term" value="F:protein tyrosine kinase activity"/>
    <property type="evidence" value="ECO:0007669"/>
    <property type="project" value="TreeGrafter"/>
</dbReference>
<dbReference type="AlphaFoldDB" id="A0A6J4MUX0"/>
<dbReference type="Pfam" id="PF02706">
    <property type="entry name" value="Wzz"/>
    <property type="match status" value="1"/>
</dbReference>
<keyword evidence="3" id="KW-1003">Cell membrane</keyword>
<protein>
    <recommendedName>
        <fullName evidence="8">Polysaccharide chain length determinant N-terminal domain-containing protein</fullName>
    </recommendedName>
</protein>
<evidence type="ECO:0000256" key="7">
    <source>
        <dbReference type="SAM" id="Phobius"/>
    </source>
</evidence>
<evidence type="ECO:0000256" key="1">
    <source>
        <dbReference type="ARBA" id="ARBA00004651"/>
    </source>
</evidence>
<comment type="subcellular location">
    <subcellularLocation>
        <location evidence="1">Cell membrane</location>
        <topology evidence="1">Multi-pass membrane protein</topology>
    </subcellularLocation>
</comment>
<feature type="non-terminal residue" evidence="9">
    <location>
        <position position="1"/>
    </location>
</feature>
<evidence type="ECO:0000313" key="9">
    <source>
        <dbReference type="EMBL" id="CAA9369464.1"/>
    </source>
</evidence>
<dbReference type="EMBL" id="CADCTR010002791">
    <property type="protein sequence ID" value="CAA9369464.1"/>
    <property type="molecule type" value="Genomic_DNA"/>
</dbReference>
<dbReference type="InterPro" id="IPR003856">
    <property type="entry name" value="LPS_length_determ_N"/>
</dbReference>
<keyword evidence="5 7" id="KW-1133">Transmembrane helix</keyword>
<sequence>FSLNRVLLTLLRRAGTIILVIVVVTGSTLGFSLAQAPTYQASVKILVGQKSTQSANLNGDVSGLQDLTLTVANGADTYPVAQAVVEQLNLPERSAGEVLGNMNAEPQPGTMFVDISYTSSDPREAQLTANAIGQATSEKVSEVSLGANAITATVWAPATLPQDPVSPDPLRNTLIALLLGGLLGVVLAFLLDYAKGYGILINEARNPEMVSYDRD</sequence>
<evidence type="ECO:0000259" key="8">
    <source>
        <dbReference type="Pfam" id="PF02706"/>
    </source>
</evidence>
<organism evidence="9">
    <name type="scientific">uncultured Chloroflexia bacterium</name>
    <dbReference type="NCBI Taxonomy" id="1672391"/>
    <lineage>
        <taxon>Bacteria</taxon>
        <taxon>Bacillati</taxon>
        <taxon>Chloroflexota</taxon>
        <taxon>Chloroflexia</taxon>
        <taxon>environmental samples</taxon>
    </lineage>
</organism>
<dbReference type="PANTHER" id="PTHR32309:SF13">
    <property type="entry name" value="FERRIC ENTEROBACTIN TRANSPORT PROTEIN FEPE"/>
    <property type="match status" value="1"/>
</dbReference>
<name>A0A6J4MUX0_9CHLR</name>
<gene>
    <name evidence="9" type="ORF">AVDCRST_MAG93-8286</name>
</gene>